<evidence type="ECO:0000256" key="1">
    <source>
        <dbReference type="ARBA" id="ARBA00022443"/>
    </source>
</evidence>
<keyword evidence="3" id="KW-0175">Coiled coil</keyword>
<dbReference type="AlphaFoldDB" id="A0A0G4G8T5"/>
<evidence type="ECO:0000256" key="4">
    <source>
        <dbReference type="SAM" id="MobiDB-lite"/>
    </source>
</evidence>
<dbReference type="CDD" id="cd00174">
    <property type="entry name" value="SH3"/>
    <property type="match status" value="1"/>
</dbReference>
<dbReference type="SMART" id="SM00326">
    <property type="entry name" value="SH3"/>
    <property type="match status" value="1"/>
</dbReference>
<reference evidence="6" key="1">
    <citation type="submission" date="2014-11" db="EMBL/GenBank/DDBJ databases">
        <authorList>
            <person name="Otto D Thomas"/>
            <person name="Naeem Raeece"/>
        </authorList>
    </citation>
    <scope>NUCLEOTIDE SEQUENCE</scope>
</reference>
<feature type="domain" description="SH3" evidence="5">
    <location>
        <begin position="396"/>
        <end position="468"/>
    </location>
</feature>
<name>A0A0G4G8T5_9ALVE</name>
<evidence type="ECO:0000259" key="5">
    <source>
        <dbReference type="PROSITE" id="PS50002"/>
    </source>
</evidence>
<accession>A0A0G4G8T5</accession>
<feature type="region of interest" description="Disordered" evidence="4">
    <location>
        <begin position="170"/>
        <end position="402"/>
    </location>
</feature>
<evidence type="ECO:0000256" key="3">
    <source>
        <dbReference type="SAM" id="Coils"/>
    </source>
</evidence>
<dbReference type="InterPro" id="IPR001452">
    <property type="entry name" value="SH3_domain"/>
</dbReference>
<feature type="compositionally biased region" description="Low complexity" evidence="4">
    <location>
        <begin position="365"/>
        <end position="382"/>
    </location>
</feature>
<feature type="compositionally biased region" description="Low complexity" evidence="4">
    <location>
        <begin position="320"/>
        <end position="343"/>
    </location>
</feature>
<keyword evidence="1 2" id="KW-0728">SH3 domain</keyword>
<gene>
    <name evidence="6" type="ORF">Cvel_4376</name>
</gene>
<evidence type="ECO:0000313" key="6">
    <source>
        <dbReference type="EMBL" id="CEM25261.1"/>
    </source>
</evidence>
<feature type="region of interest" description="Disordered" evidence="4">
    <location>
        <begin position="1"/>
        <end position="23"/>
    </location>
</feature>
<dbReference type="EMBL" id="CDMZ01000992">
    <property type="protein sequence ID" value="CEM25261.1"/>
    <property type="molecule type" value="Genomic_DNA"/>
</dbReference>
<dbReference type="SUPFAM" id="SSF50044">
    <property type="entry name" value="SH3-domain"/>
    <property type="match status" value="1"/>
</dbReference>
<evidence type="ECO:0000256" key="2">
    <source>
        <dbReference type="PROSITE-ProRule" id="PRU00192"/>
    </source>
</evidence>
<sequence>MSDHTSDYGSSTYGSVGGSCLSSESKALNRKARRAAKRESRLRVVAEQCIDPYELEAVKTGLGDLSEFKCVRTIATEPDETGKFPCLWTFVEIPAGFTHALVADPDNAVHSLVCKEHVRLQIDAMRSKLDILQSKYERALTEISSLRASGRGAHQQQAPGWEWEAAHATDHLGQGPSPSCLGESRPIPPVSDDGSPPGFSRRNIEGPGPRQPGYPGGLTSLPSDGSVYSHPASTRSCPLNDGFRGGAPPRVPGAPGAAPLEADAIGKIPQPPPQPQPGAEGGTPAYPIAHAPYPSTVWGEAPAPAPAPQTNHTAPLQPHQQSYNANPQQQQAPQQRPQQQPNDAARHAAHPQPANLHTQTSPIHQAKQQPQQRQPQAQTQQKQPPPPPPPPRPPEQRLGFHLVQHRHTPHEGKEVPLLEGDVVEITHNEKSGWSWGRVVRPSPSWGDSWDSSKAFGWLPYSKLAPIDPSGNVING</sequence>
<dbReference type="PROSITE" id="PS50002">
    <property type="entry name" value="SH3"/>
    <property type="match status" value="1"/>
</dbReference>
<protein>
    <recommendedName>
        <fullName evidence="5">SH3 domain-containing protein</fullName>
    </recommendedName>
</protein>
<dbReference type="VEuPathDB" id="CryptoDB:Cvel_4376"/>
<feature type="coiled-coil region" evidence="3">
    <location>
        <begin position="115"/>
        <end position="149"/>
    </location>
</feature>
<proteinExistence type="predicted"/>
<dbReference type="Gene3D" id="2.30.30.40">
    <property type="entry name" value="SH3 Domains"/>
    <property type="match status" value="1"/>
</dbReference>
<organism evidence="6">
    <name type="scientific">Chromera velia CCMP2878</name>
    <dbReference type="NCBI Taxonomy" id="1169474"/>
    <lineage>
        <taxon>Eukaryota</taxon>
        <taxon>Sar</taxon>
        <taxon>Alveolata</taxon>
        <taxon>Colpodellida</taxon>
        <taxon>Chromeraceae</taxon>
        <taxon>Chromera</taxon>
    </lineage>
</organism>
<feature type="compositionally biased region" description="Pro residues" evidence="4">
    <location>
        <begin position="383"/>
        <end position="393"/>
    </location>
</feature>
<dbReference type="InterPro" id="IPR036028">
    <property type="entry name" value="SH3-like_dom_sf"/>
</dbReference>